<evidence type="ECO:0000313" key="10">
    <source>
        <dbReference type="EMBL" id="OXM84833.1"/>
    </source>
</evidence>
<dbReference type="PANTHER" id="PTHR43821:SF1">
    <property type="entry name" value="NAD(P)H NITROREDUCTASE YDJA-RELATED"/>
    <property type="match status" value="1"/>
</dbReference>
<evidence type="ECO:0000256" key="5">
    <source>
        <dbReference type="ARBA" id="ARBA00023002"/>
    </source>
</evidence>
<feature type="binding site" description="in other chain" evidence="8">
    <location>
        <begin position="132"/>
        <end position="134"/>
    </location>
    <ligand>
        <name>FMN</name>
        <dbReference type="ChEBI" id="CHEBI:58210"/>
        <note>ligand shared between dimeric partners</note>
    </ligand>
</feature>
<dbReference type="PANTHER" id="PTHR43821">
    <property type="entry name" value="NAD(P)H NITROREDUCTASE YDJA-RELATED"/>
    <property type="match status" value="1"/>
</dbReference>
<evidence type="ECO:0000256" key="1">
    <source>
        <dbReference type="ARBA" id="ARBA00007118"/>
    </source>
</evidence>
<evidence type="ECO:0000256" key="8">
    <source>
        <dbReference type="PIRSR" id="PIRSR000232-1"/>
    </source>
</evidence>
<sequence length="186" mass="21140">MELARIIKERRSVHQFEARPVSLEQVADLLNTAVWVPNHKMTQPWRFVIVHGEGRRRLADIARAAAEKRDPANAKELGQKFYDRFLSVPMFIAVIMKENTHPVVWEEDYASTSCLIHNFSLLAWEQGLGLVWETYPLLHNPEFRDVFGAGPGEKIIGSLHVGYPAKIPPAQPRIPAEQLLTVIDQA</sequence>
<dbReference type="GO" id="GO:0016491">
    <property type="term" value="F:oxidoreductase activity"/>
    <property type="evidence" value="ECO:0007669"/>
    <property type="project" value="UniProtKB-UniRule"/>
</dbReference>
<feature type="binding site" description="in other chain" evidence="8">
    <location>
        <begin position="10"/>
        <end position="12"/>
    </location>
    <ligand>
        <name>FMN</name>
        <dbReference type="ChEBI" id="CHEBI:58210"/>
        <note>ligand shared between dimeric partners</note>
    </ligand>
</feature>
<dbReference type="InterPro" id="IPR052530">
    <property type="entry name" value="NAD(P)H_nitroreductase"/>
</dbReference>
<dbReference type="OrthoDB" id="9804207at2"/>
<dbReference type="EMBL" id="NMQW01000025">
    <property type="protein sequence ID" value="OXM84833.1"/>
    <property type="molecule type" value="Genomic_DNA"/>
</dbReference>
<gene>
    <name evidence="10" type="ORF">CF651_18160</name>
</gene>
<keyword evidence="11" id="KW-1185">Reference proteome</keyword>
<evidence type="ECO:0000259" key="9">
    <source>
        <dbReference type="Pfam" id="PF00881"/>
    </source>
</evidence>
<keyword evidence="4 7" id="KW-0521">NADP</keyword>
<dbReference type="AlphaFoldDB" id="A0A229UN92"/>
<evidence type="ECO:0000256" key="4">
    <source>
        <dbReference type="ARBA" id="ARBA00022857"/>
    </source>
</evidence>
<dbReference type="CDD" id="cd02135">
    <property type="entry name" value="YdjA-like"/>
    <property type="match status" value="1"/>
</dbReference>
<comment type="caution">
    <text evidence="10">The sequence shown here is derived from an EMBL/GenBank/DDBJ whole genome shotgun (WGS) entry which is preliminary data.</text>
</comment>
<dbReference type="InterPro" id="IPR026021">
    <property type="entry name" value="YdjA-like"/>
</dbReference>
<comment type="similarity">
    <text evidence="1 7">Belongs to the nitroreductase family.</text>
</comment>
<evidence type="ECO:0000256" key="2">
    <source>
        <dbReference type="ARBA" id="ARBA00022630"/>
    </source>
</evidence>
<keyword evidence="3 7" id="KW-0288">FMN</keyword>
<keyword evidence="5 7" id="KW-0560">Oxidoreductase</keyword>
<evidence type="ECO:0000313" key="11">
    <source>
        <dbReference type="Proteomes" id="UP000215509"/>
    </source>
</evidence>
<protein>
    <recommendedName>
        <fullName evidence="7">Putative NAD(P)H nitroreductase</fullName>
        <ecNumber evidence="7">1.-.-.-</ecNumber>
    </recommendedName>
</protein>
<keyword evidence="2 7" id="KW-0285">Flavoprotein</keyword>
<dbReference type="SUPFAM" id="SSF55469">
    <property type="entry name" value="FMN-dependent nitroreductase-like"/>
    <property type="match status" value="1"/>
</dbReference>
<dbReference type="PIRSF" id="PIRSF000232">
    <property type="entry name" value="YdjA"/>
    <property type="match status" value="1"/>
</dbReference>
<organism evidence="10 11">
    <name type="scientific">Paenibacillus rigui</name>
    <dbReference type="NCBI Taxonomy" id="554312"/>
    <lineage>
        <taxon>Bacteria</taxon>
        <taxon>Bacillati</taxon>
        <taxon>Bacillota</taxon>
        <taxon>Bacilli</taxon>
        <taxon>Bacillales</taxon>
        <taxon>Paenibacillaceae</taxon>
        <taxon>Paenibacillus</taxon>
    </lineage>
</organism>
<accession>A0A229UN92</accession>
<dbReference type="InterPro" id="IPR000415">
    <property type="entry name" value="Nitroreductase-like"/>
</dbReference>
<comment type="cofactor">
    <cofactor evidence="8">
        <name>FMN</name>
        <dbReference type="ChEBI" id="CHEBI:58210"/>
    </cofactor>
    <text evidence="8">Binds 1 FMN per subunit.</text>
</comment>
<dbReference type="RefSeq" id="WP_094016282.1">
    <property type="nucleotide sequence ID" value="NZ_NMQW01000025.1"/>
</dbReference>
<keyword evidence="6 7" id="KW-0520">NAD</keyword>
<evidence type="ECO:0000256" key="3">
    <source>
        <dbReference type="ARBA" id="ARBA00022643"/>
    </source>
</evidence>
<dbReference type="EC" id="1.-.-.-" evidence="7"/>
<evidence type="ECO:0000256" key="6">
    <source>
        <dbReference type="ARBA" id="ARBA00023027"/>
    </source>
</evidence>
<feature type="binding site" evidence="8">
    <location>
        <position position="39"/>
    </location>
    <ligand>
        <name>FMN</name>
        <dbReference type="ChEBI" id="CHEBI:58210"/>
        <note>ligand shared between dimeric partners</note>
    </ligand>
</feature>
<proteinExistence type="inferred from homology"/>
<dbReference type="Gene3D" id="3.40.109.10">
    <property type="entry name" value="NADH Oxidase"/>
    <property type="match status" value="1"/>
</dbReference>
<feature type="domain" description="Nitroreductase" evidence="9">
    <location>
        <begin position="7"/>
        <end position="163"/>
    </location>
</feature>
<dbReference type="Pfam" id="PF00881">
    <property type="entry name" value="Nitroreductase"/>
    <property type="match status" value="1"/>
</dbReference>
<name>A0A229UN92_9BACL</name>
<dbReference type="Proteomes" id="UP000215509">
    <property type="component" value="Unassembled WGS sequence"/>
</dbReference>
<evidence type="ECO:0000256" key="7">
    <source>
        <dbReference type="PIRNR" id="PIRNR000232"/>
    </source>
</evidence>
<reference evidence="10 11" key="1">
    <citation type="submission" date="2017-07" db="EMBL/GenBank/DDBJ databases">
        <title>Genome sequencing and assembly of Paenibacillus rigui.</title>
        <authorList>
            <person name="Mayilraj S."/>
        </authorList>
    </citation>
    <scope>NUCLEOTIDE SEQUENCE [LARGE SCALE GENOMIC DNA]</scope>
    <source>
        <strain evidence="10 11">JCM 16352</strain>
    </source>
</reference>
<dbReference type="InterPro" id="IPR029479">
    <property type="entry name" value="Nitroreductase"/>
</dbReference>